<dbReference type="SUPFAM" id="SSF53807">
    <property type="entry name" value="Helical backbone' metal receptor"/>
    <property type="match status" value="1"/>
</dbReference>
<dbReference type="PANTHER" id="PTHR30535:SF4">
    <property type="entry name" value="HEMIN-BINDING PERIPLASMIC PROTEIN HMUT"/>
    <property type="match status" value="1"/>
</dbReference>
<evidence type="ECO:0000259" key="2">
    <source>
        <dbReference type="PROSITE" id="PS50983"/>
    </source>
</evidence>
<dbReference type="EMBL" id="JBHTJN010000012">
    <property type="protein sequence ID" value="MFD0966660.1"/>
    <property type="molecule type" value="Genomic_DNA"/>
</dbReference>
<dbReference type="RefSeq" id="WP_380821235.1">
    <property type="nucleotide sequence ID" value="NZ_JBHTJN010000012.1"/>
</dbReference>
<dbReference type="CDD" id="cd01149">
    <property type="entry name" value="HutB"/>
    <property type="match status" value="1"/>
</dbReference>
<accession>A0ABW3IAK2</accession>
<feature type="signal peptide" evidence="1">
    <location>
        <begin position="1"/>
        <end position="23"/>
    </location>
</feature>
<reference evidence="4" key="1">
    <citation type="journal article" date="2019" name="Int. J. Syst. Evol. Microbiol.">
        <title>The Global Catalogue of Microorganisms (GCM) 10K type strain sequencing project: providing services to taxonomists for standard genome sequencing and annotation.</title>
        <authorList>
            <consortium name="The Broad Institute Genomics Platform"/>
            <consortium name="The Broad Institute Genome Sequencing Center for Infectious Disease"/>
            <person name="Wu L."/>
            <person name="Ma J."/>
        </authorList>
    </citation>
    <scope>NUCLEOTIDE SEQUENCE [LARGE SCALE GENOMIC DNA]</scope>
    <source>
        <strain evidence="4">CCUG 61707</strain>
    </source>
</reference>
<name>A0ABW3IAK2_9PAST</name>
<comment type="caution">
    <text evidence="3">The sequence shown here is derived from an EMBL/GenBank/DDBJ whole genome shotgun (WGS) entry which is preliminary data.</text>
</comment>
<dbReference type="PROSITE" id="PS50983">
    <property type="entry name" value="FE_B12_PBP"/>
    <property type="match status" value="1"/>
</dbReference>
<gene>
    <name evidence="3" type="ORF">ACFQ02_07395</name>
</gene>
<evidence type="ECO:0000313" key="4">
    <source>
        <dbReference type="Proteomes" id="UP001596996"/>
    </source>
</evidence>
<protein>
    <submittedName>
        <fullName evidence="3">Hemin ABC transporter substrate-binding protein</fullName>
    </submittedName>
</protein>
<dbReference type="Gene3D" id="3.40.50.1980">
    <property type="entry name" value="Nitrogenase molybdenum iron protein domain"/>
    <property type="match status" value="2"/>
</dbReference>
<keyword evidence="4" id="KW-1185">Reference proteome</keyword>
<dbReference type="PANTHER" id="PTHR30535">
    <property type="entry name" value="VITAMIN B12-BINDING PROTEIN"/>
    <property type="match status" value="1"/>
</dbReference>
<evidence type="ECO:0000313" key="3">
    <source>
        <dbReference type="EMBL" id="MFD0966660.1"/>
    </source>
</evidence>
<feature type="chain" id="PRO_5047108437" evidence="1">
    <location>
        <begin position="24"/>
        <end position="282"/>
    </location>
</feature>
<dbReference type="Pfam" id="PF01497">
    <property type="entry name" value="Peripla_BP_2"/>
    <property type="match status" value="1"/>
</dbReference>
<feature type="domain" description="Fe/B12 periplasmic-binding" evidence="2">
    <location>
        <begin position="26"/>
        <end position="277"/>
    </location>
</feature>
<keyword evidence="1" id="KW-0732">Signal</keyword>
<sequence>MKFKKLTFILTALFALLSNSSIAKERIISIGGDVTEIIYALNAEQDLVGRDSTSLIPEQVKKLPDIGYMRQLNTEGILALKPTKVITTSVAQPSIVLEQLKAAGVTVEQVPLQYTTESVVTKIKRIGEIVGKTKQANILTEEFTNKINAIEKTPLDVKIMFILNRSGSTQMVAGAGTVADTAIRLIGAKNAVGNVARFSPVSQEGVIAANPDLIVITNLTLKSLGNIDNVWNLPGMAMTNAGQQKAVLVVDDIAFLAFGLSIPNELQKIRQAAEQVNKSAVK</sequence>
<dbReference type="InterPro" id="IPR002491">
    <property type="entry name" value="ABC_transptr_periplasmic_BD"/>
</dbReference>
<organism evidence="3 4">
    <name type="scientific">Seminibacterium arietis</name>
    <dbReference type="NCBI Taxonomy" id="1173502"/>
    <lineage>
        <taxon>Bacteria</taxon>
        <taxon>Pseudomonadati</taxon>
        <taxon>Pseudomonadota</taxon>
        <taxon>Gammaproteobacteria</taxon>
        <taxon>Pasteurellales</taxon>
        <taxon>Pasteurellaceae</taxon>
        <taxon>Seminibacterium</taxon>
    </lineage>
</organism>
<dbReference type="Proteomes" id="UP001596996">
    <property type="component" value="Unassembled WGS sequence"/>
</dbReference>
<proteinExistence type="predicted"/>
<evidence type="ECO:0000256" key="1">
    <source>
        <dbReference type="SAM" id="SignalP"/>
    </source>
</evidence>
<dbReference type="InterPro" id="IPR050902">
    <property type="entry name" value="ABC_Transporter_SBP"/>
</dbReference>